<dbReference type="SUPFAM" id="SSF53448">
    <property type="entry name" value="Nucleotide-diphospho-sugar transferases"/>
    <property type="match status" value="1"/>
</dbReference>
<accession>A0A086Y0U4</accession>
<dbReference type="CDD" id="cd02513">
    <property type="entry name" value="CMP-NeuAc_Synthase"/>
    <property type="match status" value="1"/>
</dbReference>
<dbReference type="InterPro" id="IPR003329">
    <property type="entry name" value="Cytidylyl_trans"/>
</dbReference>
<proteinExistence type="predicted"/>
<name>A0A086Y0U4_9RHOB</name>
<comment type="caution">
    <text evidence="1">The sequence shown here is derived from an EMBL/GenBank/DDBJ whole genome shotgun (WGS) entry which is preliminary data.</text>
</comment>
<dbReference type="AlphaFoldDB" id="A0A086Y0U4"/>
<dbReference type="GO" id="GO:0008781">
    <property type="term" value="F:N-acylneuraminate cytidylyltransferase activity"/>
    <property type="evidence" value="ECO:0007669"/>
    <property type="project" value="TreeGrafter"/>
</dbReference>
<dbReference type="InterPro" id="IPR050793">
    <property type="entry name" value="CMP-NeuNAc_synthase"/>
</dbReference>
<reference evidence="1 2" key="1">
    <citation type="submission" date="2014-03" db="EMBL/GenBank/DDBJ databases">
        <title>Genome of Haematobacter massiliensis CCUG 47968.</title>
        <authorList>
            <person name="Wang D."/>
            <person name="Wang G."/>
        </authorList>
    </citation>
    <scope>NUCLEOTIDE SEQUENCE [LARGE SCALE GENOMIC DNA]</scope>
    <source>
        <strain evidence="1 2">CCUG 47968</strain>
    </source>
</reference>
<dbReference type="PANTHER" id="PTHR21485:SF6">
    <property type="entry name" value="N-ACYLNEURAMINATE CYTIDYLYLTRANSFERASE-RELATED"/>
    <property type="match status" value="1"/>
</dbReference>
<keyword evidence="1" id="KW-0548">Nucleotidyltransferase</keyword>
<keyword evidence="2" id="KW-1185">Reference proteome</keyword>
<evidence type="ECO:0000313" key="2">
    <source>
        <dbReference type="Proteomes" id="UP000028826"/>
    </source>
</evidence>
<dbReference type="EMBL" id="JGYG01000009">
    <property type="protein sequence ID" value="KFI27894.1"/>
    <property type="molecule type" value="Genomic_DNA"/>
</dbReference>
<sequence>MTDLPLIAIVPVRGGSKGLPGKNVRPLGGVPLYRRAVDQGLAAGAEEVIVSTDIAEILAQPQPGMRVIARPEVLAGDGVPMDPVLLHALGDMGSALVVLLQATSPLRQVEDIRRGVDVWRQGGFDLVMSVTEAPSTILKYGLADGDRFVPVARPEYCFMNRQQLPLVWRPNGAVYVFSADWLRENGGLATDRIGMVPMPAERSMDIDTLADFERAEAALSRSQR</sequence>
<dbReference type="InterPro" id="IPR029044">
    <property type="entry name" value="Nucleotide-diphossugar_trans"/>
</dbReference>
<dbReference type="eggNOG" id="COG1083">
    <property type="taxonomic scope" value="Bacteria"/>
</dbReference>
<dbReference type="Pfam" id="PF02348">
    <property type="entry name" value="CTP_transf_3"/>
    <property type="match status" value="1"/>
</dbReference>
<gene>
    <name evidence="1" type="ORF">CN97_19825</name>
</gene>
<evidence type="ECO:0000313" key="1">
    <source>
        <dbReference type="EMBL" id="KFI27894.1"/>
    </source>
</evidence>
<organism evidence="1 2">
    <name type="scientific">Haematobacter massiliensis</name>
    <dbReference type="NCBI Taxonomy" id="195105"/>
    <lineage>
        <taxon>Bacteria</taxon>
        <taxon>Pseudomonadati</taxon>
        <taxon>Pseudomonadota</taxon>
        <taxon>Alphaproteobacteria</taxon>
        <taxon>Rhodobacterales</taxon>
        <taxon>Paracoccaceae</taxon>
        <taxon>Haematobacter</taxon>
    </lineage>
</organism>
<protein>
    <submittedName>
        <fullName evidence="1">Acylneuraminate cytidylyltransferase</fullName>
    </submittedName>
</protein>
<dbReference type="Proteomes" id="UP000028826">
    <property type="component" value="Unassembled WGS sequence"/>
</dbReference>
<dbReference type="OrthoDB" id="9805604at2"/>
<dbReference type="PANTHER" id="PTHR21485">
    <property type="entry name" value="HAD SUPERFAMILY MEMBERS CMAS AND KDSC"/>
    <property type="match status" value="1"/>
</dbReference>
<dbReference type="Gene3D" id="3.90.550.10">
    <property type="entry name" value="Spore Coat Polysaccharide Biosynthesis Protein SpsA, Chain A"/>
    <property type="match status" value="1"/>
</dbReference>
<keyword evidence="1" id="KW-0808">Transferase</keyword>
<dbReference type="RefSeq" id="WP_035712411.1">
    <property type="nucleotide sequence ID" value="NZ_CAMIFG010000070.1"/>
</dbReference>
<dbReference type="STRING" id="195105.CN97_19825"/>